<name>A0A1H3K524_9RHOB</name>
<dbReference type="GeneID" id="78124417"/>
<dbReference type="Gene3D" id="2.170.150.40">
    <property type="entry name" value="Domain of unknown function (DUF427)"/>
    <property type="match status" value="1"/>
</dbReference>
<feature type="domain" description="DUF427" evidence="1">
    <location>
        <begin position="15"/>
        <end position="105"/>
    </location>
</feature>
<accession>A0A1H3K524</accession>
<evidence type="ECO:0000313" key="2">
    <source>
        <dbReference type="EMBL" id="SDY47263.1"/>
    </source>
</evidence>
<dbReference type="PANTHER" id="PTHR34310">
    <property type="entry name" value="DUF427 DOMAIN PROTEIN (AFU_ORTHOLOGUE AFUA_3G02220)"/>
    <property type="match status" value="1"/>
</dbReference>
<dbReference type="OrthoDB" id="9815163at2"/>
<dbReference type="Pfam" id="PF04248">
    <property type="entry name" value="NTP_transf_9"/>
    <property type="match status" value="1"/>
</dbReference>
<evidence type="ECO:0000313" key="3">
    <source>
        <dbReference type="Proteomes" id="UP000199026"/>
    </source>
</evidence>
<sequence length="114" mass="12393">MAPKITITRATGTWVVRAGGAVLGESKNALELSEGDYPSVIYFPRSDIATAFLDASSHTSHCPHKGDASYYSIVTKSKTIENAVWSYEAPLDAVSKIKDHLAFYPSDDVTVERV</sequence>
<organism evidence="2 3">
    <name type="scientific">Lentibacter algarum</name>
    <dbReference type="NCBI Taxonomy" id="576131"/>
    <lineage>
        <taxon>Bacteria</taxon>
        <taxon>Pseudomonadati</taxon>
        <taxon>Pseudomonadota</taxon>
        <taxon>Alphaproteobacteria</taxon>
        <taxon>Rhodobacterales</taxon>
        <taxon>Roseobacteraceae</taxon>
        <taxon>Lentibacter</taxon>
    </lineage>
</organism>
<dbReference type="RefSeq" id="WP_089889991.1">
    <property type="nucleotide sequence ID" value="NZ_CALJFH010000025.1"/>
</dbReference>
<gene>
    <name evidence="2" type="ORF">SAMN05444486_102345</name>
</gene>
<dbReference type="Proteomes" id="UP000199026">
    <property type="component" value="Unassembled WGS sequence"/>
</dbReference>
<dbReference type="PANTHER" id="PTHR34310:SF9">
    <property type="entry name" value="BLR5716 PROTEIN"/>
    <property type="match status" value="1"/>
</dbReference>
<dbReference type="STRING" id="576131.SAMN05444486_102345"/>
<protein>
    <submittedName>
        <fullName evidence="2">Uncharacterized conserved protein, DUF427 family</fullName>
    </submittedName>
</protein>
<proteinExistence type="predicted"/>
<keyword evidence="3" id="KW-1185">Reference proteome</keyword>
<dbReference type="InterPro" id="IPR007361">
    <property type="entry name" value="DUF427"/>
</dbReference>
<dbReference type="InterPro" id="IPR038694">
    <property type="entry name" value="DUF427_sf"/>
</dbReference>
<reference evidence="2 3" key="1">
    <citation type="submission" date="2016-10" db="EMBL/GenBank/DDBJ databases">
        <authorList>
            <person name="de Groot N.N."/>
        </authorList>
    </citation>
    <scope>NUCLEOTIDE SEQUENCE [LARGE SCALE GENOMIC DNA]</scope>
    <source>
        <strain evidence="2 3">DSM 24677</strain>
    </source>
</reference>
<evidence type="ECO:0000259" key="1">
    <source>
        <dbReference type="Pfam" id="PF04248"/>
    </source>
</evidence>
<dbReference type="EMBL" id="FNPR01000002">
    <property type="protein sequence ID" value="SDY47263.1"/>
    <property type="molecule type" value="Genomic_DNA"/>
</dbReference>
<dbReference type="AlphaFoldDB" id="A0A1H3K524"/>